<dbReference type="Gene3D" id="1.10.1820.10">
    <property type="entry name" value="protein kinase ck2 holoenzyme, chain C, domain 1"/>
    <property type="match status" value="1"/>
</dbReference>
<dbReference type="InterPro" id="IPR016149">
    <property type="entry name" value="Casein_kin_II_reg-sub_N"/>
</dbReference>
<dbReference type="Proteomes" id="UP000013827">
    <property type="component" value="Unassembled WGS sequence"/>
</dbReference>
<sequence>QSENDDATWVSWFCSLKGNEFFVEVDEDFIQDDFNLTGLSTQVPFYEHALDLILDVDAPRDAGLSEEQQDSIEAAAELLYGLIHARYIITPRGLAGMLDKFKHIHFGRCPRVFCQGQAVLPV</sequence>
<accession>A0A0D3K1D6</accession>
<dbReference type="PANTHER" id="PTHR11740:SF0">
    <property type="entry name" value="CASEIN KINASE II SUBUNIT BETA"/>
    <property type="match status" value="1"/>
</dbReference>
<dbReference type="GO" id="GO:0005956">
    <property type="term" value="C:protein kinase CK2 complex"/>
    <property type="evidence" value="ECO:0007669"/>
    <property type="project" value="UniProtKB-UniRule"/>
</dbReference>
<organism evidence="3 4">
    <name type="scientific">Emiliania huxleyi (strain CCMP1516)</name>
    <dbReference type="NCBI Taxonomy" id="280463"/>
    <lineage>
        <taxon>Eukaryota</taxon>
        <taxon>Haptista</taxon>
        <taxon>Haptophyta</taxon>
        <taxon>Prymnesiophyceae</taxon>
        <taxon>Isochrysidales</taxon>
        <taxon>Noelaerhabdaceae</taxon>
        <taxon>Emiliania</taxon>
    </lineage>
</organism>
<dbReference type="EnsemblProtists" id="EOD29571">
    <property type="protein sequence ID" value="EOD29571"/>
    <property type="gene ID" value="EMIHUDRAFT_72817"/>
</dbReference>
<dbReference type="SUPFAM" id="SSF57798">
    <property type="entry name" value="Casein kinase II beta subunit"/>
    <property type="match status" value="1"/>
</dbReference>
<dbReference type="eggNOG" id="KOG3092">
    <property type="taxonomic scope" value="Eukaryota"/>
</dbReference>
<dbReference type="GeneID" id="17274845"/>
<dbReference type="GO" id="GO:0019887">
    <property type="term" value="F:protein kinase regulator activity"/>
    <property type="evidence" value="ECO:0007669"/>
    <property type="project" value="InterPro"/>
</dbReference>
<dbReference type="SMART" id="SM01085">
    <property type="entry name" value="CK_II_beta"/>
    <property type="match status" value="1"/>
</dbReference>
<dbReference type="KEGG" id="ehx:EMIHUDRAFT_72817"/>
<comment type="subunit">
    <text evidence="2">Tetramer of two alpha and two beta subunits.</text>
</comment>
<dbReference type="RefSeq" id="XP_005782000.1">
    <property type="nucleotide sequence ID" value="XM_005781943.1"/>
</dbReference>
<reference evidence="3" key="2">
    <citation type="submission" date="2024-10" db="UniProtKB">
        <authorList>
            <consortium name="EnsemblProtists"/>
        </authorList>
    </citation>
    <scope>IDENTIFICATION</scope>
</reference>
<reference evidence="4" key="1">
    <citation type="journal article" date="2013" name="Nature">
        <title>Pan genome of the phytoplankton Emiliania underpins its global distribution.</title>
        <authorList>
            <person name="Read B.A."/>
            <person name="Kegel J."/>
            <person name="Klute M.J."/>
            <person name="Kuo A."/>
            <person name="Lefebvre S.C."/>
            <person name="Maumus F."/>
            <person name="Mayer C."/>
            <person name="Miller J."/>
            <person name="Monier A."/>
            <person name="Salamov A."/>
            <person name="Young J."/>
            <person name="Aguilar M."/>
            <person name="Claverie J.M."/>
            <person name="Frickenhaus S."/>
            <person name="Gonzalez K."/>
            <person name="Herman E.K."/>
            <person name="Lin Y.C."/>
            <person name="Napier J."/>
            <person name="Ogata H."/>
            <person name="Sarno A.F."/>
            <person name="Shmutz J."/>
            <person name="Schroeder D."/>
            <person name="de Vargas C."/>
            <person name="Verret F."/>
            <person name="von Dassow P."/>
            <person name="Valentin K."/>
            <person name="Van de Peer Y."/>
            <person name="Wheeler G."/>
            <person name="Dacks J.B."/>
            <person name="Delwiche C.F."/>
            <person name="Dyhrman S.T."/>
            <person name="Glockner G."/>
            <person name="John U."/>
            <person name="Richards T."/>
            <person name="Worden A.Z."/>
            <person name="Zhang X."/>
            <person name="Grigoriev I.V."/>
            <person name="Allen A.E."/>
            <person name="Bidle K."/>
            <person name="Borodovsky M."/>
            <person name="Bowler C."/>
            <person name="Brownlee C."/>
            <person name="Cock J.M."/>
            <person name="Elias M."/>
            <person name="Gladyshev V.N."/>
            <person name="Groth M."/>
            <person name="Guda C."/>
            <person name="Hadaegh A."/>
            <person name="Iglesias-Rodriguez M.D."/>
            <person name="Jenkins J."/>
            <person name="Jones B.M."/>
            <person name="Lawson T."/>
            <person name="Leese F."/>
            <person name="Lindquist E."/>
            <person name="Lobanov A."/>
            <person name="Lomsadze A."/>
            <person name="Malik S.B."/>
            <person name="Marsh M.E."/>
            <person name="Mackinder L."/>
            <person name="Mock T."/>
            <person name="Mueller-Roeber B."/>
            <person name="Pagarete A."/>
            <person name="Parker M."/>
            <person name="Probert I."/>
            <person name="Quesneville H."/>
            <person name="Raines C."/>
            <person name="Rensing S.A."/>
            <person name="Riano-Pachon D.M."/>
            <person name="Richier S."/>
            <person name="Rokitta S."/>
            <person name="Shiraiwa Y."/>
            <person name="Soanes D.M."/>
            <person name="van der Giezen M."/>
            <person name="Wahlund T.M."/>
            <person name="Williams B."/>
            <person name="Wilson W."/>
            <person name="Wolfe G."/>
            <person name="Wurch L.L."/>
        </authorList>
    </citation>
    <scope>NUCLEOTIDE SEQUENCE</scope>
</reference>
<dbReference type="Pfam" id="PF01214">
    <property type="entry name" value="CK_II_beta"/>
    <property type="match status" value="1"/>
</dbReference>
<dbReference type="GO" id="GO:0005737">
    <property type="term" value="C:cytoplasm"/>
    <property type="evidence" value="ECO:0007669"/>
    <property type="project" value="TreeGrafter"/>
</dbReference>
<dbReference type="AlphaFoldDB" id="A0A0D3K1D6"/>
<dbReference type="InterPro" id="IPR000704">
    <property type="entry name" value="Casein_kinase_II_reg-sub"/>
</dbReference>
<dbReference type="PANTHER" id="PTHR11740">
    <property type="entry name" value="CASEIN KINASE II SUBUNIT BETA"/>
    <property type="match status" value="1"/>
</dbReference>
<evidence type="ECO:0000313" key="4">
    <source>
        <dbReference type="Proteomes" id="UP000013827"/>
    </source>
</evidence>
<proteinExistence type="inferred from homology"/>
<evidence type="ECO:0000313" key="3">
    <source>
        <dbReference type="EnsemblProtists" id="EOD29571"/>
    </source>
</evidence>
<dbReference type="STRING" id="2903.R1F2X9"/>
<dbReference type="FunFam" id="1.10.1820.10:FF:000005">
    <property type="entry name" value="Casein kinase II subunit beta"/>
    <property type="match status" value="1"/>
</dbReference>
<dbReference type="PRINTS" id="PR00472">
    <property type="entry name" value="CASNKINASEII"/>
</dbReference>
<comment type="similarity">
    <text evidence="1 2">Belongs to the casein kinase 2 subunit beta family.</text>
</comment>
<evidence type="ECO:0000256" key="1">
    <source>
        <dbReference type="ARBA" id="ARBA00006941"/>
    </source>
</evidence>
<dbReference type="HOGENOM" id="CLU_165166_0_0_1"/>
<dbReference type="InterPro" id="IPR035991">
    <property type="entry name" value="Casein_kinase_II_beta-like"/>
</dbReference>
<dbReference type="OMA" id="DETSWIN"/>
<name>A0A0D3K1D6_EMIH1</name>
<evidence type="ECO:0000256" key="2">
    <source>
        <dbReference type="RuleBase" id="RU361268"/>
    </source>
</evidence>
<protein>
    <recommendedName>
        <fullName evidence="2">Casein kinase II subunit beta</fullName>
        <shortName evidence="2">CK II beta</shortName>
    </recommendedName>
</protein>
<keyword evidence="4" id="KW-1185">Reference proteome</keyword>